<name>A0ABX9AJA2_9ENTR</name>
<accession>A0ABX9AJA2</accession>
<feature type="domain" description="Hypersensitivity response secretion-like HrpJ" evidence="1">
    <location>
        <begin position="31"/>
        <end position="184"/>
    </location>
</feature>
<dbReference type="Proteomes" id="UP000825886">
    <property type="component" value="Chromosome"/>
</dbReference>
<keyword evidence="3" id="KW-1185">Reference proteome</keyword>
<dbReference type="PRINTS" id="PR01344">
    <property type="entry name" value="INVEPROTEIN"/>
</dbReference>
<dbReference type="SUPFAM" id="SSF140591">
    <property type="entry name" value="Type III secretion system domain"/>
    <property type="match status" value="1"/>
</dbReference>
<sequence length="349" mass="40721">MTATSEESEHPPVKNLQEQISNAAEEFADVLSTFGRFSRMGRRNDNIENDFLSSMLEEKADEKHDALIKQVVRLSLNRDGLLKYGRSLFPNDSDLMLALRELMLNRQLSALQKKRIKEAMAELEKFSDCPKMRSGINIGHLAKRFSSMEGQQRLSAGDLRDCYLRFLELDLPGSFIYQDWIEQYGCHNRQRLLAFTMNALIADMKSSEPGIHFDEFGPLSNRLSDARTIHTLDLLLNERFSTLSFRESLKNEIKIMDESDIVILYLNGIIESHKFEDSLHHFHHDFMQRLRLTQRATVIQILRGVYNKTPERMFIDPECRQYLLNFISALLTSFHDKERRKGPWSDYYT</sequence>
<evidence type="ECO:0000259" key="1">
    <source>
        <dbReference type="Pfam" id="PF07201"/>
    </source>
</evidence>
<dbReference type="InterPro" id="IPR003520">
    <property type="entry name" value="Invas_InvE"/>
</dbReference>
<dbReference type="InterPro" id="IPR010812">
    <property type="entry name" value="HrpJ-like"/>
</dbReference>
<protein>
    <submittedName>
        <fullName evidence="2">Invasion protein</fullName>
    </submittedName>
</protein>
<reference evidence="2 3" key="1">
    <citation type="submission" date="2021-08" db="EMBL/GenBank/DDBJ databases">
        <title>Culture and genomic analysis of Symbiopectobacterium purcellii sp. nov. gen. nov., isolated from the leafhopper Empoasca decipiens.</title>
        <authorList>
            <person name="Nadal-Jimenez P."/>
            <person name="Siozios S."/>
            <person name="Halliday N."/>
            <person name="Camara M."/>
            <person name="Hurst G.D.D."/>
        </authorList>
    </citation>
    <scope>NUCLEOTIDE SEQUENCE [LARGE SCALE GENOMIC DNA]</scope>
    <source>
        <strain evidence="2 3">SyEd1</strain>
    </source>
</reference>
<evidence type="ECO:0000313" key="3">
    <source>
        <dbReference type="Proteomes" id="UP000825886"/>
    </source>
</evidence>
<organism evidence="2 3">
    <name type="scientific">Symbiopectobacterium purcellii</name>
    <dbReference type="NCBI Taxonomy" id="2871826"/>
    <lineage>
        <taxon>Bacteria</taxon>
        <taxon>Pseudomonadati</taxon>
        <taxon>Pseudomonadota</taxon>
        <taxon>Gammaproteobacteria</taxon>
        <taxon>Enterobacterales</taxon>
        <taxon>Enterobacteriaceae</taxon>
    </lineage>
</organism>
<dbReference type="EMBL" id="CP081864">
    <property type="protein sequence ID" value="QZN95252.1"/>
    <property type="molecule type" value="Genomic_DNA"/>
</dbReference>
<dbReference type="Gene3D" id="1.10.150.630">
    <property type="match status" value="1"/>
</dbReference>
<gene>
    <name evidence="2" type="ORF">K6K13_18875</name>
</gene>
<proteinExistence type="predicted"/>
<dbReference type="Pfam" id="PF07201">
    <property type="entry name" value="HrpJ"/>
    <property type="match status" value="1"/>
</dbReference>
<dbReference type="RefSeq" id="WP_222158358.1">
    <property type="nucleotide sequence ID" value="NZ_CP081864.1"/>
</dbReference>
<evidence type="ECO:0000313" key="2">
    <source>
        <dbReference type="EMBL" id="QZN95252.1"/>
    </source>
</evidence>